<dbReference type="InterPro" id="IPR014284">
    <property type="entry name" value="RNA_pol_sigma-70_dom"/>
</dbReference>
<name>A0ABS9WJD8_9ACTN</name>
<sequence>MERHGDTVWRVCLLSLRHEADAQDAFQDTFMRYALADATAFEGDEHRKAWLIRVATNACRDMLRRASRRTNVGLDEGLDQLVAASDPEEQPGSAVHEVIDAMRALDDPPRTPLYLALYEGYTAPEIAALVDAPVNTVYSWISRGRKQLKEVLA</sequence>
<evidence type="ECO:0000256" key="3">
    <source>
        <dbReference type="ARBA" id="ARBA00023082"/>
    </source>
</evidence>
<evidence type="ECO:0000259" key="6">
    <source>
        <dbReference type="Pfam" id="PF04542"/>
    </source>
</evidence>
<keyword evidence="4" id="KW-0238">DNA-binding</keyword>
<dbReference type="InterPro" id="IPR007627">
    <property type="entry name" value="RNA_pol_sigma70_r2"/>
</dbReference>
<gene>
    <name evidence="8" type="ORF">LPT13_11585</name>
</gene>
<comment type="similarity">
    <text evidence="1">Belongs to the sigma-70 factor family. ECF subfamily.</text>
</comment>
<dbReference type="PANTHER" id="PTHR43133">
    <property type="entry name" value="RNA POLYMERASE ECF-TYPE SIGMA FACTO"/>
    <property type="match status" value="1"/>
</dbReference>
<organism evidence="8 9">
    <name type="scientific">Adlercreutzia faecimuris</name>
    <dbReference type="NCBI Taxonomy" id="2897341"/>
    <lineage>
        <taxon>Bacteria</taxon>
        <taxon>Bacillati</taxon>
        <taxon>Actinomycetota</taxon>
        <taxon>Coriobacteriia</taxon>
        <taxon>Eggerthellales</taxon>
        <taxon>Eggerthellaceae</taxon>
        <taxon>Adlercreutzia</taxon>
    </lineage>
</organism>
<feature type="domain" description="RNA polymerase sigma factor 70 region 4 type 2" evidence="7">
    <location>
        <begin position="97"/>
        <end position="148"/>
    </location>
</feature>
<evidence type="ECO:0000313" key="8">
    <source>
        <dbReference type="EMBL" id="MCI2242988.1"/>
    </source>
</evidence>
<evidence type="ECO:0000313" key="9">
    <source>
        <dbReference type="Proteomes" id="UP001430755"/>
    </source>
</evidence>
<dbReference type="InterPro" id="IPR039425">
    <property type="entry name" value="RNA_pol_sigma-70-like"/>
</dbReference>
<dbReference type="InterPro" id="IPR013249">
    <property type="entry name" value="RNA_pol_sigma70_r4_t2"/>
</dbReference>
<evidence type="ECO:0000259" key="7">
    <source>
        <dbReference type="Pfam" id="PF08281"/>
    </source>
</evidence>
<dbReference type="NCBIfam" id="TIGR02937">
    <property type="entry name" value="sigma70-ECF"/>
    <property type="match status" value="1"/>
</dbReference>
<keyword evidence="2" id="KW-0805">Transcription regulation</keyword>
<comment type="caution">
    <text evidence="8">The sequence shown here is derived from an EMBL/GenBank/DDBJ whole genome shotgun (WGS) entry which is preliminary data.</text>
</comment>
<accession>A0ABS9WJD8</accession>
<dbReference type="Pfam" id="PF08281">
    <property type="entry name" value="Sigma70_r4_2"/>
    <property type="match status" value="1"/>
</dbReference>
<reference evidence="8" key="1">
    <citation type="submission" date="2021-11" db="EMBL/GenBank/DDBJ databases">
        <title>A Novel Adlercreutzia Species, isolated from a Allomyrina dichotoma larva feces.</title>
        <authorList>
            <person name="Suh M.K."/>
        </authorList>
    </citation>
    <scope>NUCLEOTIDE SEQUENCE</scope>
    <source>
        <strain evidence="8">JBNU-10</strain>
    </source>
</reference>
<dbReference type="PANTHER" id="PTHR43133:SF8">
    <property type="entry name" value="RNA POLYMERASE SIGMA FACTOR HI_1459-RELATED"/>
    <property type="match status" value="1"/>
</dbReference>
<keyword evidence="3" id="KW-0731">Sigma factor</keyword>
<evidence type="ECO:0000256" key="1">
    <source>
        <dbReference type="ARBA" id="ARBA00010641"/>
    </source>
</evidence>
<keyword evidence="5" id="KW-0804">Transcription</keyword>
<dbReference type="CDD" id="cd06171">
    <property type="entry name" value="Sigma70_r4"/>
    <property type="match status" value="1"/>
</dbReference>
<proteinExistence type="inferred from homology"/>
<evidence type="ECO:0000256" key="4">
    <source>
        <dbReference type="ARBA" id="ARBA00023125"/>
    </source>
</evidence>
<dbReference type="Proteomes" id="UP001430755">
    <property type="component" value="Unassembled WGS sequence"/>
</dbReference>
<evidence type="ECO:0000256" key="5">
    <source>
        <dbReference type="ARBA" id="ARBA00023163"/>
    </source>
</evidence>
<dbReference type="Pfam" id="PF04542">
    <property type="entry name" value="Sigma70_r2"/>
    <property type="match status" value="1"/>
</dbReference>
<protein>
    <submittedName>
        <fullName evidence="8">RNA polymerase sigma factor</fullName>
    </submittedName>
</protein>
<feature type="domain" description="RNA polymerase sigma-70 region 2" evidence="6">
    <location>
        <begin position="2"/>
        <end position="69"/>
    </location>
</feature>
<keyword evidence="9" id="KW-1185">Reference proteome</keyword>
<evidence type="ECO:0000256" key="2">
    <source>
        <dbReference type="ARBA" id="ARBA00023015"/>
    </source>
</evidence>
<dbReference type="EMBL" id="JAJMLW010000004">
    <property type="protein sequence ID" value="MCI2242988.1"/>
    <property type="molecule type" value="Genomic_DNA"/>
</dbReference>